<dbReference type="EMBL" id="BAAALG010000006">
    <property type="protein sequence ID" value="GAA1098880.1"/>
    <property type="molecule type" value="Genomic_DNA"/>
</dbReference>
<keyword evidence="2" id="KW-0238">DNA-binding</keyword>
<dbReference type="PANTHER" id="PTHR42756:SF1">
    <property type="entry name" value="TRANSCRIPTIONAL REPRESSOR OF EMRAB OPERON"/>
    <property type="match status" value="1"/>
</dbReference>
<keyword evidence="1" id="KW-0805">Transcription regulation</keyword>
<evidence type="ECO:0000256" key="1">
    <source>
        <dbReference type="ARBA" id="ARBA00023015"/>
    </source>
</evidence>
<dbReference type="InterPro" id="IPR036390">
    <property type="entry name" value="WH_DNA-bd_sf"/>
</dbReference>
<keyword evidence="3" id="KW-0804">Transcription</keyword>
<organism evidence="5 6">
    <name type="scientific">Nocardioides dubius</name>
    <dbReference type="NCBI Taxonomy" id="317019"/>
    <lineage>
        <taxon>Bacteria</taxon>
        <taxon>Bacillati</taxon>
        <taxon>Actinomycetota</taxon>
        <taxon>Actinomycetes</taxon>
        <taxon>Propionibacteriales</taxon>
        <taxon>Nocardioidaceae</taxon>
        <taxon>Nocardioides</taxon>
    </lineage>
</organism>
<reference evidence="6" key="1">
    <citation type="journal article" date="2019" name="Int. J. Syst. Evol. Microbiol.">
        <title>The Global Catalogue of Microorganisms (GCM) 10K type strain sequencing project: providing services to taxonomists for standard genome sequencing and annotation.</title>
        <authorList>
            <consortium name="The Broad Institute Genomics Platform"/>
            <consortium name="The Broad Institute Genome Sequencing Center for Infectious Disease"/>
            <person name="Wu L."/>
            <person name="Ma J."/>
        </authorList>
    </citation>
    <scope>NUCLEOTIDE SEQUENCE [LARGE SCALE GENOMIC DNA]</scope>
    <source>
        <strain evidence="6">JCM 13008</strain>
    </source>
</reference>
<evidence type="ECO:0000256" key="2">
    <source>
        <dbReference type="ARBA" id="ARBA00023125"/>
    </source>
</evidence>
<name>A0ABP4EC92_9ACTN</name>
<evidence type="ECO:0000256" key="3">
    <source>
        <dbReference type="ARBA" id="ARBA00023163"/>
    </source>
</evidence>
<dbReference type="InterPro" id="IPR000835">
    <property type="entry name" value="HTH_MarR-typ"/>
</dbReference>
<dbReference type="PANTHER" id="PTHR42756">
    <property type="entry name" value="TRANSCRIPTIONAL REGULATOR, MARR"/>
    <property type="match status" value="1"/>
</dbReference>
<feature type="domain" description="HTH marR-type" evidence="4">
    <location>
        <begin position="24"/>
        <end position="159"/>
    </location>
</feature>
<protein>
    <submittedName>
        <fullName evidence="5">MarR family transcriptional regulator</fullName>
    </submittedName>
</protein>
<evidence type="ECO:0000259" key="4">
    <source>
        <dbReference type="PROSITE" id="PS50995"/>
    </source>
</evidence>
<dbReference type="SUPFAM" id="SSF46785">
    <property type="entry name" value="Winged helix' DNA-binding domain"/>
    <property type="match status" value="1"/>
</dbReference>
<gene>
    <name evidence="5" type="ORF">GCM10009668_15520</name>
</gene>
<dbReference type="Pfam" id="PF12802">
    <property type="entry name" value="MarR_2"/>
    <property type="match status" value="1"/>
</dbReference>
<dbReference type="SMART" id="SM00347">
    <property type="entry name" value="HTH_MARR"/>
    <property type="match status" value="1"/>
</dbReference>
<comment type="caution">
    <text evidence="5">The sequence shown here is derived from an EMBL/GenBank/DDBJ whole genome shotgun (WGS) entry which is preliminary data.</text>
</comment>
<evidence type="ECO:0000313" key="6">
    <source>
        <dbReference type="Proteomes" id="UP001501581"/>
    </source>
</evidence>
<dbReference type="Gene3D" id="1.10.10.10">
    <property type="entry name" value="Winged helix-like DNA-binding domain superfamily/Winged helix DNA-binding domain"/>
    <property type="match status" value="1"/>
</dbReference>
<sequence>MDQDRVDRIIEQWQRERPDLDVSPLGAIGRLHRVGAQLERELLPIFAEEGLGQGDFDVLATLRRAGEPYEATPSRIAATSMITSGAATKRIARLERAGLVTRRASESDGRVQVIGLTPEGRELMDRLVERHVANEHRLVGMLEPADREHLARILRSWALALGDGEG</sequence>
<dbReference type="Proteomes" id="UP001501581">
    <property type="component" value="Unassembled WGS sequence"/>
</dbReference>
<dbReference type="InterPro" id="IPR023187">
    <property type="entry name" value="Tscrpt_reg_MarR-type_CS"/>
</dbReference>
<evidence type="ECO:0000313" key="5">
    <source>
        <dbReference type="EMBL" id="GAA1098880.1"/>
    </source>
</evidence>
<dbReference type="InterPro" id="IPR036388">
    <property type="entry name" value="WH-like_DNA-bd_sf"/>
</dbReference>
<proteinExistence type="predicted"/>
<dbReference type="PROSITE" id="PS01117">
    <property type="entry name" value="HTH_MARR_1"/>
    <property type="match status" value="1"/>
</dbReference>
<dbReference type="PROSITE" id="PS50995">
    <property type="entry name" value="HTH_MARR_2"/>
    <property type="match status" value="1"/>
</dbReference>
<keyword evidence="6" id="KW-1185">Reference proteome</keyword>
<accession>A0ABP4EC92</accession>